<evidence type="ECO:0000313" key="4">
    <source>
        <dbReference type="EMBL" id="MBD4339302.1"/>
    </source>
</evidence>
<dbReference type="SUPFAM" id="SSF51735">
    <property type="entry name" value="NAD(P)-binding Rossmann-fold domains"/>
    <property type="match status" value="1"/>
</dbReference>
<dbReference type="EMBL" id="JAABFR010002213">
    <property type="protein sequence ID" value="MBD4339302.1"/>
    <property type="molecule type" value="Genomic_DNA"/>
</dbReference>
<reference evidence="4" key="1">
    <citation type="submission" date="2020-01" db="EMBL/GenBank/DDBJ databases">
        <authorList>
            <person name="Richard D."/>
        </authorList>
    </citation>
    <scope>NUCLEOTIDE SEQUENCE</scope>
    <source>
        <strain evidence="4">JP541</strain>
    </source>
</reference>
<name>A0A8I0HAU5_XANCI</name>
<comment type="caution">
    <text evidence="4">The sequence shown here is derived from an EMBL/GenBank/DDBJ whole genome shotgun (WGS) entry which is preliminary data.</text>
</comment>
<feature type="domain" description="Dihydrodipicolinate reductase N-terminal" evidence="3">
    <location>
        <begin position="3"/>
        <end position="66"/>
    </location>
</feature>
<feature type="non-terminal residue" evidence="4">
    <location>
        <position position="67"/>
    </location>
</feature>
<dbReference type="Pfam" id="PF01113">
    <property type="entry name" value="DapB_N"/>
    <property type="match status" value="1"/>
</dbReference>
<organism evidence="4 5">
    <name type="scientific">Xanthomonas citri pv. citri</name>
    <dbReference type="NCBI Taxonomy" id="611301"/>
    <lineage>
        <taxon>Bacteria</taxon>
        <taxon>Pseudomonadati</taxon>
        <taxon>Pseudomonadota</taxon>
        <taxon>Gammaproteobacteria</taxon>
        <taxon>Lysobacterales</taxon>
        <taxon>Lysobacteraceae</taxon>
        <taxon>Xanthomonas</taxon>
    </lineage>
</organism>
<keyword evidence="1" id="KW-0521">NADP</keyword>
<dbReference type="Proteomes" id="UP000653002">
    <property type="component" value="Unassembled WGS sequence"/>
</dbReference>
<dbReference type="GO" id="GO:0009089">
    <property type="term" value="P:lysine biosynthetic process via diaminopimelate"/>
    <property type="evidence" value="ECO:0007669"/>
    <property type="project" value="InterPro"/>
</dbReference>
<accession>A0A8I0HAU5</accession>
<dbReference type="Gene3D" id="3.40.50.720">
    <property type="entry name" value="NAD(P)-binding Rossmann-like Domain"/>
    <property type="match status" value="1"/>
</dbReference>
<keyword evidence="2" id="KW-0560">Oxidoreductase</keyword>
<dbReference type="InterPro" id="IPR036291">
    <property type="entry name" value="NAD(P)-bd_dom_sf"/>
</dbReference>
<dbReference type="GO" id="GO:0008839">
    <property type="term" value="F:4-hydroxy-tetrahydrodipicolinate reductase"/>
    <property type="evidence" value="ECO:0007669"/>
    <property type="project" value="InterPro"/>
</dbReference>
<evidence type="ECO:0000259" key="3">
    <source>
        <dbReference type="Pfam" id="PF01113"/>
    </source>
</evidence>
<dbReference type="InterPro" id="IPR000846">
    <property type="entry name" value="DapB_N"/>
</dbReference>
<evidence type="ECO:0000256" key="2">
    <source>
        <dbReference type="ARBA" id="ARBA00023002"/>
    </source>
</evidence>
<dbReference type="AlphaFoldDB" id="A0A8I0HAU5"/>
<protein>
    <submittedName>
        <fullName evidence="4">4-hydroxy-tetrahydrodipicolinate reductase</fullName>
    </submittedName>
</protein>
<proteinExistence type="predicted"/>
<gene>
    <name evidence="4" type="ORF">GUH15_25275</name>
</gene>
<sequence>MTDIIIQGIYGRMGCALVEKIGAREDCRIIAGVDREAGRIGEIPVYAGFDALPCKGVIIDFSSPAGA</sequence>
<evidence type="ECO:0000256" key="1">
    <source>
        <dbReference type="ARBA" id="ARBA00022857"/>
    </source>
</evidence>
<evidence type="ECO:0000313" key="5">
    <source>
        <dbReference type="Proteomes" id="UP000653002"/>
    </source>
</evidence>